<keyword evidence="2" id="KW-0808">Transferase</keyword>
<dbReference type="Pfam" id="PF05693">
    <property type="entry name" value="Glycogen_syn"/>
    <property type="match status" value="1"/>
</dbReference>
<dbReference type="Gene3D" id="3.40.50.2000">
    <property type="entry name" value="Glycogen Phosphorylase B"/>
    <property type="match status" value="2"/>
</dbReference>
<dbReference type="SUPFAM" id="SSF53756">
    <property type="entry name" value="UDP-Glycosyltransferase/glycogen phosphorylase"/>
    <property type="match status" value="1"/>
</dbReference>
<dbReference type="Proteomes" id="UP000228906">
    <property type="component" value="Unassembled WGS sequence"/>
</dbReference>
<evidence type="ECO:0008006" key="6">
    <source>
        <dbReference type="Google" id="ProtNLM"/>
    </source>
</evidence>
<evidence type="ECO:0000313" key="4">
    <source>
        <dbReference type="EMBL" id="PIR91713.1"/>
    </source>
</evidence>
<keyword evidence="3" id="KW-0472">Membrane</keyword>
<dbReference type="InterPro" id="IPR008631">
    <property type="entry name" value="Glycogen_synth"/>
</dbReference>
<evidence type="ECO:0000256" key="1">
    <source>
        <dbReference type="ARBA" id="ARBA00022676"/>
    </source>
</evidence>
<evidence type="ECO:0000256" key="2">
    <source>
        <dbReference type="ARBA" id="ARBA00022679"/>
    </source>
</evidence>
<proteinExistence type="predicted"/>
<protein>
    <recommendedName>
        <fullName evidence="6">Glycogen synthase</fullName>
    </recommendedName>
</protein>
<feature type="transmembrane region" description="Helical" evidence="3">
    <location>
        <begin position="296"/>
        <end position="316"/>
    </location>
</feature>
<evidence type="ECO:0000256" key="3">
    <source>
        <dbReference type="SAM" id="Phobius"/>
    </source>
</evidence>
<dbReference type="AlphaFoldDB" id="A0A2H0UY20"/>
<name>A0A2H0UY20_9BACT</name>
<organism evidence="4 5">
    <name type="scientific">bacterium (Candidatus Gribaldobacteria) CG10_big_fil_rev_8_21_14_0_10_41_12</name>
    <dbReference type="NCBI Taxonomy" id="2014277"/>
    <lineage>
        <taxon>Bacteria</taxon>
        <taxon>Candidatus Gribaldobacteria</taxon>
    </lineage>
</organism>
<keyword evidence="1" id="KW-0328">Glycosyltransferase</keyword>
<keyword evidence="3" id="KW-0812">Transmembrane</keyword>
<dbReference type="GO" id="GO:0005737">
    <property type="term" value="C:cytoplasm"/>
    <property type="evidence" value="ECO:0007669"/>
    <property type="project" value="TreeGrafter"/>
</dbReference>
<sequence length="606" mass="69477">MNAKKIFSKAVPAEKPAAVFEVSWEVCNKVGGIWTVLTSKAEQMLEQYPENYFLLGPYFHDKTKGEFEEEPPFDGLKEIFHSLETEQGLKCHFGKWLIKGEPKIILIDFKDFWPKANQIKTELWDNWQIDSLSALNDFTEPVVWATACGLLIEKMAGLFAGQKVVAHFHEWLSGAGLLHLAKTAPQIGAVFTTHATTLGRTLAYNNVDFYNFIDKINIEENIAKFNIKAKHQLEKAAASQAAVFTTVSHITAWEAERFLGRPTDIFLPNGISESQYPSFEELTIQHRAHRNRLRNFLLFYFFPYYAFDLQQTLFFFTACRYEFRAKGLDIFIKALAQLNKKMQESHAKKTIVVFFLVPSDVRGVKTDILESREFLDDIKNSLEEISEETQEKVLYALAEDKKISEETLFNKDFLFNIEKKFLKLKRKGTPPLTTHDLVSQQDAILDALQAAGIDNKPEDKVKAVFYPIYLSGHDGLTNLTYEEFLKGAHLGVFPSFYEPWGYTPLETAGFGVPSITSDLTGFGRACQEHIKNKKYPGIFILKRTGKKDEEVVDSLANTLFDFAQYQRKERVENKMRAKDLSAFFGWKKLAANYFKAHKMTLQEREP</sequence>
<gene>
    <name evidence="4" type="ORF">COU03_00875</name>
</gene>
<dbReference type="PANTHER" id="PTHR10176">
    <property type="entry name" value="GLYCOGEN SYNTHASE"/>
    <property type="match status" value="1"/>
</dbReference>
<dbReference type="GO" id="GO:0004373">
    <property type="term" value="F:alpha-1,4-glucan glucosyltransferase (UDP-glucose donor) activity"/>
    <property type="evidence" value="ECO:0007669"/>
    <property type="project" value="InterPro"/>
</dbReference>
<reference evidence="5" key="1">
    <citation type="submission" date="2017-09" db="EMBL/GenBank/DDBJ databases">
        <title>Depth-based differentiation of microbial function through sediment-hosted aquifers and enrichment of novel symbionts in the deep terrestrial subsurface.</title>
        <authorList>
            <person name="Probst A.J."/>
            <person name="Ladd B."/>
            <person name="Jarett J.K."/>
            <person name="Geller-Mcgrath D.E."/>
            <person name="Sieber C.M.K."/>
            <person name="Emerson J.B."/>
            <person name="Anantharaman K."/>
            <person name="Thomas B.C."/>
            <person name="Malmstrom R."/>
            <person name="Stieglmeier M."/>
            <person name="Klingl A."/>
            <person name="Woyke T."/>
            <person name="Ryan C.M."/>
            <person name="Banfield J.F."/>
        </authorList>
    </citation>
    <scope>NUCLEOTIDE SEQUENCE [LARGE SCALE GENOMIC DNA]</scope>
</reference>
<dbReference type="PANTHER" id="PTHR10176:SF3">
    <property type="entry name" value="GLYCOGEN [STARCH] SYNTHASE"/>
    <property type="match status" value="1"/>
</dbReference>
<dbReference type="GO" id="GO:0005978">
    <property type="term" value="P:glycogen biosynthetic process"/>
    <property type="evidence" value="ECO:0007669"/>
    <property type="project" value="InterPro"/>
</dbReference>
<accession>A0A2H0UY20</accession>
<comment type="caution">
    <text evidence="4">The sequence shown here is derived from an EMBL/GenBank/DDBJ whole genome shotgun (WGS) entry which is preliminary data.</text>
</comment>
<dbReference type="EMBL" id="PFAV01000016">
    <property type="protein sequence ID" value="PIR91713.1"/>
    <property type="molecule type" value="Genomic_DNA"/>
</dbReference>
<keyword evidence="3" id="KW-1133">Transmembrane helix</keyword>
<evidence type="ECO:0000313" key="5">
    <source>
        <dbReference type="Proteomes" id="UP000228906"/>
    </source>
</evidence>